<comment type="caution">
    <text evidence="1">The sequence shown here is derived from an EMBL/GenBank/DDBJ whole genome shotgun (WGS) entry which is preliminary data.</text>
</comment>
<dbReference type="InterPro" id="IPR013321">
    <property type="entry name" value="Arc_rbn_hlx_hlx"/>
</dbReference>
<gene>
    <name evidence="1" type="ORF">DY78_GL002418</name>
</gene>
<dbReference type="Gene3D" id="1.10.1220.10">
    <property type="entry name" value="Met repressor-like"/>
    <property type="match status" value="1"/>
</dbReference>
<dbReference type="Proteomes" id="UP000050920">
    <property type="component" value="Unassembled WGS sequence"/>
</dbReference>
<sequence length="97" mass="10681">MNTNHETDALTVNIDPQLKTSADQILTQVGISLDTAINLFLRQLVIEGQLPFVPQPKSFDELSTAEMNAIIQQGMTEIAAGKTYSVAEIRAQLHQED</sequence>
<evidence type="ECO:0008006" key="3">
    <source>
        <dbReference type="Google" id="ProtNLM"/>
    </source>
</evidence>
<dbReference type="Pfam" id="PF04221">
    <property type="entry name" value="RelB"/>
    <property type="match status" value="1"/>
</dbReference>
<accession>A0A0R2NRX0</accession>
<reference evidence="1 2" key="1">
    <citation type="journal article" date="2015" name="Genome Announc.">
        <title>Expanding the biotechnology potential of lactobacilli through comparative genomics of 213 strains and associated genera.</title>
        <authorList>
            <person name="Sun Z."/>
            <person name="Harris H.M."/>
            <person name="McCann A."/>
            <person name="Guo C."/>
            <person name="Argimon S."/>
            <person name="Zhang W."/>
            <person name="Yang X."/>
            <person name="Jeffery I.B."/>
            <person name="Cooney J.C."/>
            <person name="Kagawa T.F."/>
            <person name="Liu W."/>
            <person name="Song Y."/>
            <person name="Salvetti E."/>
            <person name="Wrobel A."/>
            <person name="Rasinkangas P."/>
            <person name="Parkhill J."/>
            <person name="Rea M.C."/>
            <person name="O'Sullivan O."/>
            <person name="Ritari J."/>
            <person name="Douillard F.P."/>
            <person name="Paul Ross R."/>
            <person name="Yang R."/>
            <person name="Briner A.E."/>
            <person name="Felis G.E."/>
            <person name="de Vos W.M."/>
            <person name="Barrangou R."/>
            <person name="Klaenhammer T.R."/>
            <person name="Caufield P.W."/>
            <person name="Cui Y."/>
            <person name="Zhang H."/>
            <person name="O'Toole P.W."/>
        </authorList>
    </citation>
    <scope>NUCLEOTIDE SEQUENCE [LARGE SCALE GENOMIC DNA]</scope>
    <source>
        <strain evidence="1 2">DSM 21115</strain>
    </source>
</reference>
<organism evidence="1 2">
    <name type="scientific">Lactiplantibacillus fabifermentans DSM 21115</name>
    <dbReference type="NCBI Taxonomy" id="1413187"/>
    <lineage>
        <taxon>Bacteria</taxon>
        <taxon>Bacillati</taxon>
        <taxon>Bacillota</taxon>
        <taxon>Bacilli</taxon>
        <taxon>Lactobacillales</taxon>
        <taxon>Lactobacillaceae</taxon>
        <taxon>Lactiplantibacillus</taxon>
    </lineage>
</organism>
<evidence type="ECO:0000313" key="1">
    <source>
        <dbReference type="EMBL" id="KRO28423.1"/>
    </source>
</evidence>
<dbReference type="AlphaFoldDB" id="A0A0R2NRX0"/>
<dbReference type="NCBIfam" id="TIGR02384">
    <property type="entry name" value="RelB_DinJ"/>
    <property type="match status" value="1"/>
</dbReference>
<dbReference type="GO" id="GO:0006355">
    <property type="term" value="P:regulation of DNA-templated transcription"/>
    <property type="evidence" value="ECO:0007669"/>
    <property type="project" value="InterPro"/>
</dbReference>
<evidence type="ECO:0000313" key="2">
    <source>
        <dbReference type="Proteomes" id="UP000050920"/>
    </source>
</evidence>
<name>A0A0R2NRX0_9LACO</name>
<dbReference type="EMBL" id="AYGX02000043">
    <property type="protein sequence ID" value="KRO28423.1"/>
    <property type="molecule type" value="Genomic_DNA"/>
</dbReference>
<dbReference type="InterPro" id="IPR007337">
    <property type="entry name" value="RelB/DinJ"/>
</dbReference>
<protein>
    <recommendedName>
        <fullName evidence="3">DNA-damage-inducible protein J</fullName>
    </recommendedName>
</protein>
<dbReference type="RefSeq" id="WP_024624139.1">
    <property type="nucleotide sequence ID" value="NZ_AYGX02000043.1"/>
</dbReference>
<proteinExistence type="predicted"/>
<keyword evidence="2" id="KW-1185">Reference proteome</keyword>